<keyword evidence="2" id="KW-1133">Transmembrane helix</keyword>
<dbReference type="EMBL" id="BIFS01000001">
    <property type="protein sequence ID" value="GCE20201.1"/>
    <property type="molecule type" value="Genomic_DNA"/>
</dbReference>
<feature type="transmembrane region" description="Helical" evidence="2">
    <location>
        <begin position="21"/>
        <end position="41"/>
    </location>
</feature>
<organism evidence="3 4">
    <name type="scientific">Dictyobacter kobayashii</name>
    <dbReference type="NCBI Taxonomy" id="2014872"/>
    <lineage>
        <taxon>Bacteria</taxon>
        <taxon>Bacillati</taxon>
        <taxon>Chloroflexota</taxon>
        <taxon>Ktedonobacteria</taxon>
        <taxon>Ktedonobacterales</taxon>
        <taxon>Dictyobacteraceae</taxon>
        <taxon>Dictyobacter</taxon>
    </lineage>
</organism>
<keyword evidence="2" id="KW-0472">Membrane</keyword>
<evidence type="ECO:0000313" key="4">
    <source>
        <dbReference type="Proteomes" id="UP000287188"/>
    </source>
</evidence>
<evidence type="ECO:0000256" key="1">
    <source>
        <dbReference type="SAM" id="MobiDB-lite"/>
    </source>
</evidence>
<protein>
    <submittedName>
        <fullName evidence="3">Uncharacterized protein</fullName>
    </submittedName>
</protein>
<feature type="compositionally biased region" description="Polar residues" evidence="1">
    <location>
        <begin position="46"/>
        <end position="55"/>
    </location>
</feature>
<dbReference type="AlphaFoldDB" id="A0A402AM12"/>
<comment type="caution">
    <text evidence="3">The sequence shown here is derived from an EMBL/GenBank/DDBJ whole genome shotgun (WGS) entry which is preliminary data.</text>
</comment>
<evidence type="ECO:0000256" key="2">
    <source>
        <dbReference type="SAM" id="Phobius"/>
    </source>
</evidence>
<dbReference type="RefSeq" id="WP_126551911.1">
    <property type="nucleotide sequence ID" value="NZ_BIFS01000001.1"/>
</dbReference>
<sequence>MQQSVKPQQPGGNSQIHTIMITAITLFALSGAILGFAVGAFTHPRPTQITTNTSGTDKKPVPITKAKTPTPSPTATITNTQPLGCPDIVTSFNNLNGTTTINLIAKQKTVGTCGDPKTEANMTSDGITCRIFLAKAVDKHPAIDGSDVALFKDITRYSGTFPHEIAGIALSNGGSLTQPCMQGQASWTFTLSPTLDKGKYYIVGLTGNPAHYNYSWSAQLTK</sequence>
<evidence type="ECO:0000313" key="3">
    <source>
        <dbReference type="EMBL" id="GCE20201.1"/>
    </source>
</evidence>
<gene>
    <name evidence="3" type="ORF">KDK_40010</name>
</gene>
<accession>A0A402AM12</accession>
<dbReference type="OrthoDB" id="160292at2"/>
<reference evidence="4" key="1">
    <citation type="submission" date="2018-12" db="EMBL/GenBank/DDBJ databases">
        <title>Tengunoibacter tsumagoiensis gen. nov., sp. nov., Dictyobacter kobayashii sp. nov., D. alpinus sp. nov., and D. joshuensis sp. nov. and description of Dictyobacteraceae fam. nov. within the order Ktedonobacterales isolated from Tengu-no-mugimeshi.</title>
        <authorList>
            <person name="Wang C.M."/>
            <person name="Zheng Y."/>
            <person name="Sakai Y."/>
            <person name="Toyoda A."/>
            <person name="Minakuchi Y."/>
            <person name="Abe K."/>
            <person name="Yokota A."/>
            <person name="Yabe S."/>
        </authorList>
    </citation>
    <scope>NUCLEOTIDE SEQUENCE [LARGE SCALE GENOMIC DNA]</scope>
    <source>
        <strain evidence="4">Uno11</strain>
    </source>
</reference>
<keyword evidence="2" id="KW-0812">Transmembrane</keyword>
<dbReference type="Proteomes" id="UP000287188">
    <property type="component" value="Unassembled WGS sequence"/>
</dbReference>
<proteinExistence type="predicted"/>
<feature type="region of interest" description="Disordered" evidence="1">
    <location>
        <begin position="46"/>
        <end position="79"/>
    </location>
</feature>
<keyword evidence="4" id="KW-1185">Reference proteome</keyword>
<name>A0A402AM12_9CHLR</name>
<feature type="compositionally biased region" description="Low complexity" evidence="1">
    <location>
        <begin position="62"/>
        <end position="79"/>
    </location>
</feature>